<gene>
    <name evidence="1" type="ordered locus">Spica_2478</name>
</gene>
<dbReference type="HOGENOM" id="CLU_114057_1_1_12"/>
<keyword evidence="2" id="KW-1185">Reference proteome</keyword>
<dbReference type="Proteomes" id="UP000000503">
    <property type="component" value="Chromosome"/>
</dbReference>
<sequence>MQHEINCTWNNNMSFTAEVGGHKISLDADAAVGGNNTGPTPKPLLLVSLAGCTGMDVISILKKMREPVSYFNVRVQGDLTEEHPKTYTTIKIIYEFKASDGLKDENVRKAISLSQDRYCGVSALLKKALPVEFEVQYI</sequence>
<dbReference type="AlphaFoldDB" id="F8F4D6"/>
<reference evidence="2" key="1">
    <citation type="journal article" date="2013" name="Stand. Genomic Sci.">
        <title>Genome sequence of the thermophilic fresh-water bacterium Spirochaeta caldaria type strain (H1(T)), reclassification of Spirochaeta caldaria, Spirochaeta stenostrepta, and Spirochaeta zuelzerae in the genus Treponema as Treponema caldaria comb. nov., Treponema stenostrepta comb. nov., and Treponema zuelzerae comb. nov., and emendation of the genus Treponema.</title>
        <authorList>
            <person name="Abt B."/>
            <person name="Goker M."/>
            <person name="Scheuner C."/>
            <person name="Han C."/>
            <person name="Lu M."/>
            <person name="Misra M."/>
            <person name="Lapidus A."/>
            <person name="Nolan M."/>
            <person name="Lucas S."/>
            <person name="Hammon N."/>
            <person name="Deshpande S."/>
            <person name="Cheng J.F."/>
            <person name="Tapia R."/>
            <person name="Goodwin L.A."/>
            <person name="Pitluck S."/>
            <person name="Liolios K."/>
            <person name="Pagani I."/>
            <person name="Ivanova N."/>
            <person name="Mavromatis K."/>
            <person name="Mikhailova N."/>
            <person name="Huntemann M."/>
            <person name="Pati A."/>
            <person name="Chen A."/>
            <person name="Palaniappan K."/>
            <person name="Land M."/>
            <person name="Hauser L."/>
            <person name="Jeffries C.D."/>
            <person name="Rohde M."/>
            <person name="Spring S."/>
            <person name="Gronow S."/>
            <person name="Detter J.C."/>
            <person name="Bristow J."/>
            <person name="Eisen J.A."/>
            <person name="Markowitz V."/>
            <person name="Hugenholtz P."/>
            <person name="Kyrpides N.C."/>
            <person name="Woyke T."/>
            <person name="Klenk H.P."/>
        </authorList>
    </citation>
    <scope>NUCLEOTIDE SEQUENCE</scope>
    <source>
        <strain evidence="2">ATCC 51460 / DSM 7334 / H1</strain>
    </source>
</reference>
<dbReference type="Pfam" id="PF02566">
    <property type="entry name" value="OsmC"/>
    <property type="match status" value="1"/>
</dbReference>
<dbReference type="InterPro" id="IPR036102">
    <property type="entry name" value="OsmC/Ohrsf"/>
</dbReference>
<dbReference type="STRING" id="744872.Spica_2478"/>
<protein>
    <submittedName>
        <fullName evidence="1">OsmC family protein</fullName>
    </submittedName>
</protein>
<evidence type="ECO:0000313" key="1">
    <source>
        <dbReference type="EMBL" id="AEJ20583.1"/>
    </source>
</evidence>
<dbReference type="EMBL" id="CP002868">
    <property type="protein sequence ID" value="AEJ20583.1"/>
    <property type="molecule type" value="Genomic_DNA"/>
</dbReference>
<name>F8F4D6_GRAC1</name>
<dbReference type="SUPFAM" id="SSF82784">
    <property type="entry name" value="OsmC-like"/>
    <property type="match status" value="1"/>
</dbReference>
<dbReference type="KEGG" id="scd:Spica_2478"/>
<organism evidence="1 2">
    <name type="scientific">Gracilinema caldarium (strain ATCC 51460 / DSM 7334 / H1)</name>
    <name type="common">Treponema caldarium</name>
    <dbReference type="NCBI Taxonomy" id="744872"/>
    <lineage>
        <taxon>Bacteria</taxon>
        <taxon>Pseudomonadati</taxon>
        <taxon>Spirochaetota</taxon>
        <taxon>Spirochaetia</taxon>
        <taxon>Spirochaetales</taxon>
        <taxon>Breznakiellaceae</taxon>
        <taxon>Gracilinema</taxon>
    </lineage>
</organism>
<dbReference type="OrthoDB" id="9804010at2"/>
<dbReference type="PANTHER" id="PTHR34352">
    <property type="entry name" value="PROTEIN YHFA"/>
    <property type="match status" value="1"/>
</dbReference>
<dbReference type="Gene3D" id="3.30.300.20">
    <property type="match status" value="1"/>
</dbReference>
<dbReference type="InterPro" id="IPR003718">
    <property type="entry name" value="OsmC/Ohr_fam"/>
</dbReference>
<accession>F8F4D6</accession>
<dbReference type="eggNOG" id="COG1765">
    <property type="taxonomic scope" value="Bacteria"/>
</dbReference>
<dbReference type="InterPro" id="IPR015946">
    <property type="entry name" value="KH_dom-like_a/b"/>
</dbReference>
<proteinExistence type="predicted"/>
<evidence type="ECO:0000313" key="2">
    <source>
        <dbReference type="Proteomes" id="UP000000503"/>
    </source>
</evidence>
<dbReference type="RefSeq" id="WP_013969862.1">
    <property type="nucleotide sequence ID" value="NC_015732.1"/>
</dbReference>
<dbReference type="PANTHER" id="PTHR34352:SF1">
    <property type="entry name" value="PROTEIN YHFA"/>
    <property type="match status" value="1"/>
</dbReference>